<keyword evidence="7 8" id="KW-0472">Membrane</keyword>
<evidence type="ECO:0000256" key="6">
    <source>
        <dbReference type="ARBA" id="ARBA00022989"/>
    </source>
</evidence>
<dbReference type="InterPro" id="IPR042094">
    <property type="entry name" value="T2SS_GspF_sf"/>
</dbReference>
<feature type="domain" description="Type II secretion system protein GspF" evidence="9">
    <location>
        <begin position="221"/>
        <end position="341"/>
    </location>
</feature>
<evidence type="ECO:0000313" key="11">
    <source>
        <dbReference type="Proteomes" id="UP000476055"/>
    </source>
</evidence>
<dbReference type="Proteomes" id="UP000476055">
    <property type="component" value="Unassembled WGS sequence"/>
</dbReference>
<evidence type="ECO:0000256" key="4">
    <source>
        <dbReference type="ARBA" id="ARBA00022519"/>
    </source>
</evidence>
<evidence type="ECO:0000256" key="5">
    <source>
        <dbReference type="ARBA" id="ARBA00022692"/>
    </source>
</evidence>
<keyword evidence="11" id="KW-1185">Reference proteome</keyword>
<sequence>MKTTEQKLLSNEEIASFCNQAAMLFQAGIPPVEGMAILQSDAQSPEGKAIFDQILTVCRQGESFHKALEATGVFPDYCLHMIALGEESGNLDVCMNSLADYYEKEDAIASSIRDAVTYPFIMIAMMAAVIVVLVSRVMPIFEQVYVELGSEMTGFAASLLRLGNHLNRYSFIFVSILCVILLLYLFATRTQGGKRTTARFLNWFPLTRHFYESMACGRFASGMALTLSSGMDTYSSLDMVAALVGNEKMKQKILNCKEAINAGANFAEALTGAGIFNHLYSQMVSVGFRSGNVDMVLRKIADRYEENTNRRLQFIIAVLEPTLVIILSVIVGLILLSVILPLMGIMTSIG</sequence>
<evidence type="ECO:0000256" key="7">
    <source>
        <dbReference type="ARBA" id="ARBA00023136"/>
    </source>
</evidence>
<accession>A0A6L5YJ61</accession>
<keyword evidence="4" id="KW-0997">Cell inner membrane</keyword>
<dbReference type="GO" id="GO:0005886">
    <property type="term" value="C:plasma membrane"/>
    <property type="evidence" value="ECO:0007669"/>
    <property type="project" value="UniProtKB-SubCell"/>
</dbReference>
<organism evidence="10 11">
    <name type="scientific">Waltera intestinalis</name>
    <dbReference type="NCBI Taxonomy" id="2606635"/>
    <lineage>
        <taxon>Bacteria</taxon>
        <taxon>Bacillati</taxon>
        <taxon>Bacillota</taxon>
        <taxon>Clostridia</taxon>
        <taxon>Lachnospirales</taxon>
        <taxon>Lachnospiraceae</taxon>
        <taxon>Waltera</taxon>
    </lineage>
</organism>
<dbReference type="PANTHER" id="PTHR30012:SF0">
    <property type="entry name" value="TYPE II SECRETION SYSTEM PROTEIN F-RELATED"/>
    <property type="match status" value="1"/>
</dbReference>
<evidence type="ECO:0000259" key="9">
    <source>
        <dbReference type="Pfam" id="PF00482"/>
    </source>
</evidence>
<dbReference type="RefSeq" id="WP_154496490.1">
    <property type="nucleotide sequence ID" value="NZ_VUMU01000009.1"/>
</dbReference>
<reference evidence="10 11" key="1">
    <citation type="submission" date="2019-08" db="EMBL/GenBank/DDBJ databases">
        <title>In-depth cultivation of the pig gut microbiome towards novel bacterial diversity and tailored functional studies.</title>
        <authorList>
            <person name="Wylensek D."/>
            <person name="Hitch T.C.A."/>
            <person name="Clavel T."/>
        </authorList>
    </citation>
    <scope>NUCLEOTIDE SEQUENCE [LARGE SCALE GENOMIC DNA]</scope>
    <source>
        <strain evidence="10 11">WCA3-601-WT-6H</strain>
    </source>
</reference>
<keyword evidence="6 8" id="KW-1133">Transmembrane helix</keyword>
<feature type="transmembrane region" description="Helical" evidence="8">
    <location>
        <begin position="169"/>
        <end position="187"/>
    </location>
</feature>
<feature type="transmembrane region" description="Helical" evidence="8">
    <location>
        <begin position="314"/>
        <end position="340"/>
    </location>
</feature>
<protein>
    <submittedName>
        <fullName evidence="10">Type II secretion system F family protein</fullName>
    </submittedName>
</protein>
<evidence type="ECO:0000256" key="2">
    <source>
        <dbReference type="ARBA" id="ARBA00005745"/>
    </source>
</evidence>
<dbReference type="FunFam" id="1.20.81.30:FF:000001">
    <property type="entry name" value="Type II secretion system protein F"/>
    <property type="match status" value="1"/>
</dbReference>
<dbReference type="PRINTS" id="PR00812">
    <property type="entry name" value="BCTERIALGSPF"/>
</dbReference>
<evidence type="ECO:0000256" key="8">
    <source>
        <dbReference type="SAM" id="Phobius"/>
    </source>
</evidence>
<comment type="similarity">
    <text evidence="2">Belongs to the GSP F family.</text>
</comment>
<dbReference type="InterPro" id="IPR018076">
    <property type="entry name" value="T2SS_GspF_dom"/>
</dbReference>
<gene>
    <name evidence="10" type="ORF">FYJ59_08685</name>
</gene>
<dbReference type="Gene3D" id="1.20.81.30">
    <property type="entry name" value="Type II secretion system (T2SS), domain F"/>
    <property type="match status" value="2"/>
</dbReference>
<dbReference type="PANTHER" id="PTHR30012">
    <property type="entry name" value="GENERAL SECRETION PATHWAY PROTEIN"/>
    <property type="match status" value="1"/>
</dbReference>
<feature type="transmembrane region" description="Helical" evidence="8">
    <location>
        <begin position="120"/>
        <end position="141"/>
    </location>
</feature>
<comment type="subcellular location">
    <subcellularLocation>
        <location evidence="1">Cell inner membrane</location>
        <topology evidence="1">Multi-pass membrane protein</topology>
    </subcellularLocation>
</comment>
<keyword evidence="3" id="KW-1003">Cell membrane</keyword>
<dbReference type="AlphaFoldDB" id="A0A6L5YJ61"/>
<evidence type="ECO:0000256" key="3">
    <source>
        <dbReference type="ARBA" id="ARBA00022475"/>
    </source>
</evidence>
<dbReference type="Pfam" id="PF00482">
    <property type="entry name" value="T2SSF"/>
    <property type="match status" value="2"/>
</dbReference>
<proteinExistence type="inferred from homology"/>
<evidence type="ECO:0000256" key="1">
    <source>
        <dbReference type="ARBA" id="ARBA00004429"/>
    </source>
</evidence>
<name>A0A6L5YJ61_9FIRM</name>
<evidence type="ECO:0000313" key="10">
    <source>
        <dbReference type="EMBL" id="MST58311.1"/>
    </source>
</evidence>
<keyword evidence="5 8" id="KW-0812">Transmembrane</keyword>
<feature type="domain" description="Type II secretion system protein GspF" evidence="9">
    <location>
        <begin position="17"/>
        <end position="139"/>
    </location>
</feature>
<dbReference type="InterPro" id="IPR003004">
    <property type="entry name" value="GspF/PilC"/>
</dbReference>
<dbReference type="EMBL" id="VUMU01000009">
    <property type="protein sequence ID" value="MST58311.1"/>
    <property type="molecule type" value="Genomic_DNA"/>
</dbReference>
<comment type="caution">
    <text evidence="10">The sequence shown here is derived from an EMBL/GenBank/DDBJ whole genome shotgun (WGS) entry which is preliminary data.</text>
</comment>